<sequence length="109" mass="11855">MTCLPDPNNMPRIRPNADAGVLCKLFDFYIPVGCTTRNANDGEISAIRFGLEQLSCSLDKSSNIVILAESQAALHSIKSLESRLSSGDILKCQISIKNLQQLGKSFALQ</sequence>
<reference evidence="1" key="1">
    <citation type="submission" date="2020-08" db="EMBL/GenBank/DDBJ databases">
        <title>Multicomponent nature underlies the extraordinary mechanical properties of spider dragline silk.</title>
        <authorList>
            <person name="Kono N."/>
            <person name="Nakamura H."/>
            <person name="Mori M."/>
            <person name="Yoshida Y."/>
            <person name="Ohtoshi R."/>
            <person name="Malay A.D."/>
            <person name="Moran D.A.P."/>
            <person name="Tomita M."/>
            <person name="Numata K."/>
            <person name="Arakawa K."/>
        </authorList>
    </citation>
    <scope>NUCLEOTIDE SEQUENCE</scope>
</reference>
<dbReference type="Proteomes" id="UP000886998">
    <property type="component" value="Unassembled WGS sequence"/>
</dbReference>
<dbReference type="AlphaFoldDB" id="A0A8X6MID8"/>
<name>A0A8X6MID8_9ARAC</name>
<protein>
    <submittedName>
        <fullName evidence="1">Uncharacterized protein</fullName>
    </submittedName>
</protein>
<evidence type="ECO:0000313" key="2">
    <source>
        <dbReference type="Proteomes" id="UP000886998"/>
    </source>
</evidence>
<accession>A0A8X6MID8</accession>
<comment type="caution">
    <text evidence="1">The sequence shown here is derived from an EMBL/GenBank/DDBJ whole genome shotgun (WGS) entry which is preliminary data.</text>
</comment>
<evidence type="ECO:0000313" key="1">
    <source>
        <dbReference type="EMBL" id="GFS54880.1"/>
    </source>
</evidence>
<proteinExistence type="predicted"/>
<organism evidence="1 2">
    <name type="scientific">Trichonephila inaurata madagascariensis</name>
    <dbReference type="NCBI Taxonomy" id="2747483"/>
    <lineage>
        <taxon>Eukaryota</taxon>
        <taxon>Metazoa</taxon>
        <taxon>Ecdysozoa</taxon>
        <taxon>Arthropoda</taxon>
        <taxon>Chelicerata</taxon>
        <taxon>Arachnida</taxon>
        <taxon>Araneae</taxon>
        <taxon>Araneomorphae</taxon>
        <taxon>Entelegynae</taxon>
        <taxon>Araneoidea</taxon>
        <taxon>Nephilidae</taxon>
        <taxon>Trichonephila</taxon>
        <taxon>Trichonephila inaurata</taxon>
    </lineage>
</organism>
<gene>
    <name evidence="1" type="ORF">TNIN_154321</name>
</gene>
<dbReference type="EMBL" id="BMAV01026964">
    <property type="protein sequence ID" value="GFS54880.1"/>
    <property type="molecule type" value="Genomic_DNA"/>
</dbReference>
<keyword evidence="2" id="KW-1185">Reference proteome</keyword>